<name>A0A0D8XD30_DICVI</name>
<dbReference type="AlphaFoldDB" id="A0A0D8XD30"/>
<dbReference type="GO" id="GO:0005886">
    <property type="term" value="C:plasma membrane"/>
    <property type="evidence" value="ECO:0007669"/>
    <property type="project" value="TreeGrafter"/>
</dbReference>
<gene>
    <name evidence="6" type="ORF">DICVIV_12462</name>
</gene>
<evidence type="ECO:0000256" key="1">
    <source>
        <dbReference type="ARBA" id="ARBA00004141"/>
    </source>
</evidence>
<dbReference type="InterPro" id="IPR050332">
    <property type="entry name" value="GPCR_2"/>
</dbReference>
<keyword evidence="4 5" id="KW-0472">Membrane</keyword>
<evidence type="ECO:0000313" key="7">
    <source>
        <dbReference type="Proteomes" id="UP000053766"/>
    </source>
</evidence>
<evidence type="ECO:0000256" key="3">
    <source>
        <dbReference type="ARBA" id="ARBA00022989"/>
    </source>
</evidence>
<dbReference type="Proteomes" id="UP000053766">
    <property type="component" value="Unassembled WGS sequence"/>
</dbReference>
<accession>A0A0D8XD30</accession>
<dbReference type="InterPro" id="IPR017983">
    <property type="entry name" value="GPCR_2_secretin-like_CS"/>
</dbReference>
<evidence type="ECO:0000313" key="6">
    <source>
        <dbReference type="EMBL" id="KJH41564.1"/>
    </source>
</evidence>
<evidence type="ECO:0000256" key="2">
    <source>
        <dbReference type="ARBA" id="ARBA00022692"/>
    </source>
</evidence>
<dbReference type="InterPro" id="IPR000832">
    <property type="entry name" value="GPCR_2_secretin-like"/>
</dbReference>
<dbReference type="PANTHER" id="PTHR45620">
    <property type="entry name" value="PDF RECEPTOR-LIKE PROTEIN-RELATED"/>
    <property type="match status" value="1"/>
</dbReference>
<dbReference type="GO" id="GO:0008528">
    <property type="term" value="F:G protein-coupled peptide receptor activity"/>
    <property type="evidence" value="ECO:0007669"/>
    <property type="project" value="TreeGrafter"/>
</dbReference>
<dbReference type="STRING" id="29172.A0A0D8XD30"/>
<keyword evidence="7" id="KW-1185">Reference proteome</keyword>
<dbReference type="Pfam" id="PF00002">
    <property type="entry name" value="7tm_2"/>
    <property type="match status" value="1"/>
</dbReference>
<feature type="transmembrane region" description="Helical" evidence="5">
    <location>
        <begin position="55"/>
        <end position="75"/>
    </location>
</feature>
<comment type="subcellular location">
    <subcellularLocation>
        <location evidence="1">Membrane</location>
        <topology evidence="1">Multi-pass membrane protein</topology>
    </subcellularLocation>
</comment>
<reference evidence="7" key="2">
    <citation type="journal article" date="2016" name="Sci. Rep.">
        <title>Dictyocaulus viviparus genome, variome and transcriptome elucidate lungworm biology and support future intervention.</title>
        <authorList>
            <person name="McNulty S.N."/>
            <person name="Strube C."/>
            <person name="Rosa B.A."/>
            <person name="Martin J.C."/>
            <person name="Tyagi R."/>
            <person name="Choi Y.J."/>
            <person name="Wang Q."/>
            <person name="Hallsworth Pepin K."/>
            <person name="Zhang X."/>
            <person name="Ozersky P."/>
            <person name="Wilson R.K."/>
            <person name="Sternberg P.W."/>
            <person name="Gasser R.B."/>
            <person name="Mitreva M."/>
        </authorList>
    </citation>
    <scope>NUCLEOTIDE SEQUENCE [LARGE SCALE GENOMIC DNA]</scope>
    <source>
        <strain evidence="7">HannoverDv2000</strain>
    </source>
</reference>
<dbReference type="GO" id="GO:0007188">
    <property type="term" value="P:adenylate cyclase-modulating G protein-coupled receptor signaling pathway"/>
    <property type="evidence" value="ECO:0007669"/>
    <property type="project" value="TreeGrafter"/>
</dbReference>
<keyword evidence="3 5" id="KW-1133">Transmembrane helix</keyword>
<sequence length="119" mass="13836">MSWILYILVKKLQHDPHLERIQYKKAVRAAMILIPVLGLQFLFTIYRLQDLTHQVINLILDGLQGCAVSIIFCYTNKTVLDSARKWWKTTCDSRSMKADIRARMSSVQHETKMALIDQS</sequence>
<reference evidence="6 7" key="1">
    <citation type="submission" date="2013-11" db="EMBL/GenBank/DDBJ databases">
        <title>Draft genome of the bovine lungworm Dictyocaulus viviparus.</title>
        <authorList>
            <person name="Mitreva M."/>
        </authorList>
    </citation>
    <scope>NUCLEOTIDE SEQUENCE [LARGE SCALE GENOMIC DNA]</scope>
    <source>
        <strain evidence="6 7">HannoverDv2000</strain>
    </source>
</reference>
<dbReference type="Gene3D" id="1.20.1070.10">
    <property type="entry name" value="Rhodopsin 7-helix transmembrane proteins"/>
    <property type="match status" value="1"/>
</dbReference>
<evidence type="ECO:0008006" key="8">
    <source>
        <dbReference type="Google" id="ProtNLM"/>
    </source>
</evidence>
<protein>
    <recommendedName>
        <fullName evidence="8">G-protein coupled receptors family 2 profile 2 domain-containing protein</fullName>
    </recommendedName>
</protein>
<organism evidence="6 7">
    <name type="scientific">Dictyocaulus viviparus</name>
    <name type="common">Bovine lungworm</name>
    <dbReference type="NCBI Taxonomy" id="29172"/>
    <lineage>
        <taxon>Eukaryota</taxon>
        <taxon>Metazoa</taxon>
        <taxon>Ecdysozoa</taxon>
        <taxon>Nematoda</taxon>
        <taxon>Chromadorea</taxon>
        <taxon>Rhabditida</taxon>
        <taxon>Rhabditina</taxon>
        <taxon>Rhabditomorpha</taxon>
        <taxon>Strongyloidea</taxon>
        <taxon>Metastrongylidae</taxon>
        <taxon>Dictyocaulus</taxon>
    </lineage>
</organism>
<dbReference type="EMBL" id="KN716798">
    <property type="protein sequence ID" value="KJH41564.1"/>
    <property type="molecule type" value="Genomic_DNA"/>
</dbReference>
<evidence type="ECO:0000256" key="5">
    <source>
        <dbReference type="SAM" id="Phobius"/>
    </source>
</evidence>
<proteinExistence type="predicted"/>
<keyword evidence="2 5" id="KW-0812">Transmembrane</keyword>
<dbReference type="PROSITE" id="PS00650">
    <property type="entry name" value="G_PROTEIN_RECEP_F2_2"/>
    <property type="match status" value="1"/>
</dbReference>
<evidence type="ECO:0000256" key="4">
    <source>
        <dbReference type="ARBA" id="ARBA00023136"/>
    </source>
</evidence>
<dbReference type="OrthoDB" id="16753at2759"/>
<feature type="transmembrane region" description="Helical" evidence="5">
    <location>
        <begin position="29"/>
        <end position="49"/>
    </location>
</feature>
<dbReference type="PANTHER" id="PTHR45620:SF42">
    <property type="entry name" value="G-PROTEIN COUPLED RECEPTOR SEB-2"/>
    <property type="match status" value="1"/>
</dbReference>